<evidence type="ECO:0000313" key="3">
    <source>
        <dbReference type="Proteomes" id="UP000041254"/>
    </source>
</evidence>
<dbReference type="EMBL" id="CDMY01000255">
    <property type="protein sequence ID" value="CEL97636.1"/>
    <property type="molecule type" value="Genomic_DNA"/>
</dbReference>
<dbReference type="AlphaFoldDB" id="A0A0G4EKI9"/>
<dbReference type="Proteomes" id="UP000041254">
    <property type="component" value="Unassembled WGS sequence"/>
</dbReference>
<accession>A0A0G4EKI9</accession>
<dbReference type="InParanoid" id="A0A0G4EKI9"/>
<proteinExistence type="predicted"/>
<dbReference type="VEuPathDB" id="CryptoDB:Vbra_12221"/>
<gene>
    <name evidence="2" type="ORF">Vbra_12221</name>
</gene>
<feature type="region of interest" description="Disordered" evidence="1">
    <location>
        <begin position="705"/>
        <end position="748"/>
    </location>
</feature>
<protein>
    <submittedName>
        <fullName evidence="2">Uncharacterized protein</fullName>
    </submittedName>
</protein>
<organism evidence="2 3">
    <name type="scientific">Vitrella brassicaformis (strain CCMP3155)</name>
    <dbReference type="NCBI Taxonomy" id="1169540"/>
    <lineage>
        <taxon>Eukaryota</taxon>
        <taxon>Sar</taxon>
        <taxon>Alveolata</taxon>
        <taxon>Colpodellida</taxon>
        <taxon>Vitrellaceae</taxon>
        <taxon>Vitrella</taxon>
    </lineage>
</organism>
<feature type="compositionally biased region" description="Low complexity" evidence="1">
    <location>
        <begin position="29"/>
        <end position="40"/>
    </location>
</feature>
<name>A0A0G4EKI9_VITBC</name>
<feature type="region of interest" description="Disordered" evidence="1">
    <location>
        <begin position="20"/>
        <end position="44"/>
    </location>
</feature>
<evidence type="ECO:0000256" key="1">
    <source>
        <dbReference type="SAM" id="MobiDB-lite"/>
    </source>
</evidence>
<reference evidence="2 3" key="1">
    <citation type="submission" date="2014-11" db="EMBL/GenBank/DDBJ databases">
        <authorList>
            <person name="Zhu J."/>
            <person name="Qi W."/>
            <person name="Song R."/>
        </authorList>
    </citation>
    <scope>NUCLEOTIDE SEQUENCE [LARGE SCALE GENOMIC DNA]</scope>
</reference>
<evidence type="ECO:0000313" key="2">
    <source>
        <dbReference type="EMBL" id="CEL97636.1"/>
    </source>
</evidence>
<keyword evidence="3" id="KW-1185">Reference proteome</keyword>
<sequence length="748" mass="80149">MQGLGSGFVRSVMAASCSSDAIGPKEDSSATAADESAQAAHPLSDNEEIKPELSAMISDTPGLLDCVAVFLPLHLRVYVSRHMREAVAPHHTRLVISPADKEERSVWERIPIGLVKGLAASLTRLTSIIFCYPVFATLWCFDVFITFVEGHAEGRRTANMQGGSLQTIVLEKVSLSWDKPRLQRCDLPLPPPAVPPPTLHALTSVTGLADGVVTRRRPHRVVWTEPYGHSRMADRGWRMPSLARVEQTGWSCPSLGRFICTSRRLQHVDGDFSGGGWASAFEHLPVGDGGQPGPLSQLKSIGKIRILCSQRRASVESSGLRQLQVALSARGCRKSLTGLDVVLPPDPAELCGDLCALDGLVTNCCISPDVPVSVGIGTNAFNPFSLHTDHFPPNPTPTFRRTIQQVAQKIKRLPFSLREGPLPPATEAAIDLARTLSFDSATEVEVRVPFRATIPPQDSMIISHLQQLPPQAARLTVGGRPGLQAEPYVMGAVGAMVAAKMPKYVKEVIGESWVGEDAVRVLEGLGRDREVGSVKIKYVFLEQLTSTAATLPAIHELEVEGEPSQRSVRGLRRVEIHVDVRKTAVSDVVELLDRGTKLGSGFSVTNLQIDKCVLDSRDSDVVVTATRDMRPQVAAGAAAVASRDPAASHDLAAALSAGRLRVGAEMVDGTGTSREVGEGQRGRPSRELQVGLVDDLTSWAASPSAPVAVADGPSPSPEGIHHGQQEILTPFGGPDREMPSPVASREAP</sequence>
<dbReference type="PhylomeDB" id="A0A0G4EKI9"/>